<comment type="caution">
    <text evidence="2">The sequence shown here is derived from an EMBL/GenBank/DDBJ whole genome shotgun (WGS) entry which is preliminary data.</text>
</comment>
<protein>
    <recommendedName>
        <fullName evidence="4">Chalcone isomerase domain-containing protein</fullName>
    </recommendedName>
</protein>
<reference evidence="2" key="1">
    <citation type="submission" date="2021-05" db="EMBL/GenBank/DDBJ databases">
        <authorList>
            <person name="Pietrasiak N."/>
            <person name="Ward R."/>
            <person name="Stajich J.E."/>
            <person name="Kurbessoian T."/>
        </authorList>
    </citation>
    <scope>NUCLEOTIDE SEQUENCE</scope>
    <source>
        <strain evidence="2">CPER-KK1</strain>
    </source>
</reference>
<feature type="signal peptide" evidence="1">
    <location>
        <begin position="1"/>
        <end position="26"/>
    </location>
</feature>
<sequence>MLSCAWWSPLFLVPFSFLLLGSTANALPGETTDTVEAWINAHPTLRPGIGDGLLVQKTSTPAQRFTFQATVLPPGRVTLPRDRGTIRTERLTFYDMVNGVTPERLEESLRTIYGSAIYQDCDRASIVYYYPTPDIAELARRQNRPLLAARQGELRLGERFAYWWEITKTEEGKAFNGQLTVFLKEDLDKLETELRDR</sequence>
<keyword evidence="1" id="KW-0732">Signal</keyword>
<proteinExistence type="predicted"/>
<organism evidence="2 3">
    <name type="scientific">Symplocastrum torsivum CPER-KK1</name>
    <dbReference type="NCBI Taxonomy" id="450513"/>
    <lineage>
        <taxon>Bacteria</taxon>
        <taxon>Bacillati</taxon>
        <taxon>Cyanobacteriota</taxon>
        <taxon>Cyanophyceae</taxon>
        <taxon>Oscillatoriophycideae</taxon>
        <taxon>Oscillatoriales</taxon>
        <taxon>Microcoleaceae</taxon>
        <taxon>Symplocastrum</taxon>
    </lineage>
</organism>
<evidence type="ECO:0008006" key="4">
    <source>
        <dbReference type="Google" id="ProtNLM"/>
    </source>
</evidence>
<evidence type="ECO:0000313" key="3">
    <source>
        <dbReference type="Proteomes" id="UP000753908"/>
    </source>
</evidence>
<evidence type="ECO:0000256" key="1">
    <source>
        <dbReference type="SAM" id="SignalP"/>
    </source>
</evidence>
<gene>
    <name evidence="2" type="ORF">KME25_01855</name>
</gene>
<dbReference type="AlphaFoldDB" id="A0A951PGT1"/>
<name>A0A951PGT1_9CYAN</name>
<accession>A0A951PGT1</accession>
<dbReference type="Proteomes" id="UP000753908">
    <property type="component" value="Unassembled WGS sequence"/>
</dbReference>
<reference evidence="2" key="2">
    <citation type="journal article" date="2022" name="Microbiol. Resour. Announc.">
        <title>Metagenome Sequencing to Explore Phylogenomics of Terrestrial Cyanobacteria.</title>
        <authorList>
            <person name="Ward R.D."/>
            <person name="Stajich J.E."/>
            <person name="Johansen J.R."/>
            <person name="Huntemann M."/>
            <person name="Clum A."/>
            <person name="Foster B."/>
            <person name="Foster B."/>
            <person name="Roux S."/>
            <person name="Palaniappan K."/>
            <person name="Varghese N."/>
            <person name="Mukherjee S."/>
            <person name="Reddy T.B.K."/>
            <person name="Daum C."/>
            <person name="Copeland A."/>
            <person name="Chen I.A."/>
            <person name="Ivanova N.N."/>
            <person name="Kyrpides N.C."/>
            <person name="Shapiro N."/>
            <person name="Eloe-Fadrosh E.A."/>
            <person name="Pietrasiak N."/>
        </authorList>
    </citation>
    <scope>NUCLEOTIDE SEQUENCE</scope>
    <source>
        <strain evidence="2">CPER-KK1</strain>
    </source>
</reference>
<evidence type="ECO:0000313" key="2">
    <source>
        <dbReference type="EMBL" id="MBW4543183.1"/>
    </source>
</evidence>
<feature type="chain" id="PRO_5036841720" description="Chalcone isomerase domain-containing protein" evidence="1">
    <location>
        <begin position="27"/>
        <end position="197"/>
    </location>
</feature>
<dbReference type="EMBL" id="JAHHIF010000002">
    <property type="protein sequence ID" value="MBW4543183.1"/>
    <property type="molecule type" value="Genomic_DNA"/>
</dbReference>